<dbReference type="OrthoDB" id="9776669at2"/>
<evidence type="ECO:0000313" key="3">
    <source>
        <dbReference type="Proteomes" id="UP000183987"/>
    </source>
</evidence>
<sequence>MTHFKHAMAAALWLVTGLSAPVTAEPADYVLATGSTGGTYYPVGVALATMVKVKLQPDDGIGMSALTTAGSAENIRLLHDGQAQFAILQALYGQNAAAGTGIMADAGPQPNLRSMTVLWPNVEHFVIPTADAKTGTMADLLALVGQPMALGAPESGTRGSTLSLLDALGAPVKDADALSEADYGAAVAALKAGEVKAVSLPGGDPVGALAELFASERDAYTLLSFTEEEAQAADAGRGLWSAYTVPAETYAGQANEITTIAQPNFLAVNADVSEENVYRITRAIYENLPFLQAIHAATQALAVDKALDGLPVPLHPGAARYYREIGMEIPDTLVAR</sequence>
<organism evidence="2 3">
    <name type="scientific">Loktanella atrilutea</name>
    <dbReference type="NCBI Taxonomy" id="366533"/>
    <lineage>
        <taxon>Bacteria</taxon>
        <taxon>Pseudomonadati</taxon>
        <taxon>Pseudomonadota</taxon>
        <taxon>Alphaproteobacteria</taxon>
        <taxon>Rhodobacterales</taxon>
        <taxon>Roseobacteraceae</taxon>
        <taxon>Loktanella</taxon>
    </lineage>
</organism>
<name>A0A1M5DQ35_LOKAT</name>
<dbReference type="CDD" id="cd13520">
    <property type="entry name" value="PBP2_TAXI_TRAP"/>
    <property type="match status" value="1"/>
</dbReference>
<proteinExistence type="predicted"/>
<feature type="signal peptide" evidence="1">
    <location>
        <begin position="1"/>
        <end position="24"/>
    </location>
</feature>
<dbReference type="AlphaFoldDB" id="A0A1M5DQ35"/>
<dbReference type="SUPFAM" id="SSF53850">
    <property type="entry name" value="Periplasmic binding protein-like II"/>
    <property type="match status" value="1"/>
</dbReference>
<evidence type="ECO:0008006" key="4">
    <source>
        <dbReference type="Google" id="ProtNLM"/>
    </source>
</evidence>
<dbReference type="Pfam" id="PF16868">
    <property type="entry name" value="NMT1_3"/>
    <property type="match status" value="1"/>
</dbReference>
<keyword evidence="3" id="KW-1185">Reference proteome</keyword>
<evidence type="ECO:0000313" key="2">
    <source>
        <dbReference type="EMBL" id="SHF68892.1"/>
    </source>
</evidence>
<dbReference type="Gene3D" id="3.40.190.10">
    <property type="entry name" value="Periplasmic binding protein-like II"/>
    <property type="match status" value="2"/>
</dbReference>
<dbReference type="NCBIfam" id="TIGR02122">
    <property type="entry name" value="TRAP_TAXI"/>
    <property type="match status" value="1"/>
</dbReference>
<dbReference type="EMBL" id="FQUE01000010">
    <property type="protein sequence ID" value="SHF68892.1"/>
    <property type="molecule type" value="Genomic_DNA"/>
</dbReference>
<protein>
    <recommendedName>
        <fullName evidence="4">TRAP transporter solute receptor, TAXI family</fullName>
    </recommendedName>
</protein>
<feature type="chain" id="PRO_5011957163" description="TRAP transporter solute receptor, TAXI family" evidence="1">
    <location>
        <begin position="25"/>
        <end position="336"/>
    </location>
</feature>
<dbReference type="RefSeq" id="WP_072858407.1">
    <property type="nucleotide sequence ID" value="NZ_FQUE01000010.1"/>
</dbReference>
<accession>A0A1M5DQ35</accession>
<dbReference type="PANTHER" id="PTHR42941:SF1">
    <property type="entry name" value="SLL1037 PROTEIN"/>
    <property type="match status" value="1"/>
</dbReference>
<gene>
    <name evidence="2" type="ORF">SAMN05444339_11089</name>
</gene>
<dbReference type="Proteomes" id="UP000183987">
    <property type="component" value="Unassembled WGS sequence"/>
</dbReference>
<dbReference type="InterPro" id="IPR011852">
    <property type="entry name" value="TRAP_TAXI"/>
</dbReference>
<dbReference type="PANTHER" id="PTHR42941">
    <property type="entry name" value="SLL1037 PROTEIN"/>
    <property type="match status" value="1"/>
</dbReference>
<keyword evidence="1" id="KW-0732">Signal</keyword>
<evidence type="ECO:0000256" key="1">
    <source>
        <dbReference type="SAM" id="SignalP"/>
    </source>
</evidence>
<reference evidence="3" key="1">
    <citation type="submission" date="2016-11" db="EMBL/GenBank/DDBJ databases">
        <authorList>
            <person name="Varghese N."/>
            <person name="Submissions S."/>
        </authorList>
    </citation>
    <scope>NUCLEOTIDE SEQUENCE [LARGE SCALE GENOMIC DNA]</scope>
    <source>
        <strain evidence="3">DSM 29326</strain>
    </source>
</reference>
<dbReference type="STRING" id="366533.SAMN05444339_11089"/>